<evidence type="ECO:0000256" key="1">
    <source>
        <dbReference type="SAM" id="MobiDB-lite"/>
    </source>
</evidence>
<reference evidence="2 3" key="1">
    <citation type="journal article" date="2013" name="PLoS ONE">
        <title>Poles Apart: Arctic and Antarctic Octadecabacter strains Share High Genome Plasticity and a New Type of Xanthorhodopsin.</title>
        <authorList>
            <person name="Vollmers J."/>
            <person name="Voget S."/>
            <person name="Dietrich S."/>
            <person name="Gollnow K."/>
            <person name="Smits M."/>
            <person name="Meyer K."/>
            <person name="Brinkhoff T."/>
            <person name="Simon M."/>
            <person name="Daniel R."/>
        </authorList>
    </citation>
    <scope>NUCLEOTIDE SEQUENCE [LARGE SCALE GENOMIC DNA]</scope>
    <source>
        <strain evidence="2 3">307</strain>
    </source>
</reference>
<dbReference type="EMBL" id="CP003740">
    <property type="protein sequence ID" value="AGI66692.1"/>
    <property type="molecule type" value="Genomic_DNA"/>
</dbReference>
<dbReference type="KEGG" id="oat:OAN307_c09770"/>
<dbReference type="Proteomes" id="UP000005307">
    <property type="component" value="Chromosome"/>
</dbReference>
<proteinExistence type="predicted"/>
<dbReference type="RefSeq" id="WP_015498735.1">
    <property type="nucleotide sequence ID" value="NC_020911.1"/>
</dbReference>
<dbReference type="STRING" id="391626.OAN307_c09770"/>
<organism evidence="2 3">
    <name type="scientific">Octadecabacter antarcticus 307</name>
    <dbReference type="NCBI Taxonomy" id="391626"/>
    <lineage>
        <taxon>Bacteria</taxon>
        <taxon>Pseudomonadati</taxon>
        <taxon>Pseudomonadota</taxon>
        <taxon>Alphaproteobacteria</taxon>
        <taxon>Rhodobacterales</taxon>
        <taxon>Roseobacteraceae</taxon>
        <taxon>Octadecabacter</taxon>
    </lineage>
</organism>
<keyword evidence="3" id="KW-1185">Reference proteome</keyword>
<name>M9R386_9RHOB</name>
<dbReference type="HOGENOM" id="CLU_1775943_0_0_5"/>
<feature type="region of interest" description="Disordered" evidence="1">
    <location>
        <begin position="144"/>
        <end position="163"/>
    </location>
</feature>
<evidence type="ECO:0000313" key="3">
    <source>
        <dbReference type="Proteomes" id="UP000005307"/>
    </source>
</evidence>
<dbReference type="OrthoDB" id="8420038at2"/>
<dbReference type="AlphaFoldDB" id="M9R386"/>
<dbReference type="eggNOG" id="ENOG5033KUN">
    <property type="taxonomic scope" value="Bacteria"/>
</dbReference>
<evidence type="ECO:0000313" key="2">
    <source>
        <dbReference type="EMBL" id="AGI66692.1"/>
    </source>
</evidence>
<dbReference type="InterPro" id="IPR022201">
    <property type="entry name" value="DUF3726"/>
</dbReference>
<sequence>MSDHHEKSANEIEALVLRAARGGGLPLGLAEDLAMATAYLDLDQIATCPCHKGGSATSIPTALDLVAAGEGPQTVVADRATIDAYVASVEHHTKQTLIWEATATGAIFQRFEPIKLTLRTPKGRRVLPAALSDHLTDMAAKTLVPETDASRMGGAGAGLTDND</sequence>
<gene>
    <name evidence="2" type="ORF">OAN307_c09770</name>
</gene>
<protein>
    <submittedName>
        <fullName evidence="2">Uncharacterized protein</fullName>
    </submittedName>
</protein>
<accession>M9R386</accession>
<dbReference type="Pfam" id="PF12525">
    <property type="entry name" value="DUF3726"/>
    <property type="match status" value="1"/>
</dbReference>